<feature type="transmembrane region" description="Helical" evidence="2">
    <location>
        <begin position="224"/>
        <end position="246"/>
    </location>
</feature>
<keyword evidence="2" id="KW-0812">Transmembrane</keyword>
<feature type="region of interest" description="Disordered" evidence="1">
    <location>
        <begin position="1"/>
        <end position="67"/>
    </location>
</feature>
<comment type="caution">
    <text evidence="3">The sequence shown here is derived from an EMBL/GenBank/DDBJ whole genome shotgun (WGS) entry which is preliminary data.</text>
</comment>
<dbReference type="EMBL" id="BAABGT010000101">
    <property type="protein sequence ID" value="GAA4557457.1"/>
    <property type="molecule type" value="Genomic_DNA"/>
</dbReference>
<evidence type="ECO:0000256" key="1">
    <source>
        <dbReference type="SAM" id="MobiDB-lite"/>
    </source>
</evidence>
<evidence type="ECO:0000313" key="4">
    <source>
        <dbReference type="Proteomes" id="UP001501598"/>
    </source>
</evidence>
<reference evidence="4" key="1">
    <citation type="journal article" date="2019" name="Int. J. Syst. Evol. Microbiol.">
        <title>The Global Catalogue of Microorganisms (GCM) 10K type strain sequencing project: providing services to taxonomists for standard genome sequencing and annotation.</title>
        <authorList>
            <consortium name="The Broad Institute Genomics Platform"/>
            <consortium name="The Broad Institute Genome Sequencing Center for Infectious Disease"/>
            <person name="Wu L."/>
            <person name="Ma J."/>
        </authorList>
    </citation>
    <scope>NUCLEOTIDE SEQUENCE [LARGE SCALE GENOMIC DNA]</scope>
    <source>
        <strain evidence="4">JCM 17906</strain>
    </source>
</reference>
<dbReference type="Proteomes" id="UP001501598">
    <property type="component" value="Unassembled WGS sequence"/>
</dbReference>
<keyword evidence="4" id="KW-1185">Reference proteome</keyword>
<feature type="transmembrane region" description="Helical" evidence="2">
    <location>
        <begin position="162"/>
        <end position="181"/>
    </location>
</feature>
<protein>
    <submittedName>
        <fullName evidence="3">Uncharacterized protein</fullName>
    </submittedName>
</protein>
<feature type="transmembrane region" description="Helical" evidence="2">
    <location>
        <begin position="78"/>
        <end position="96"/>
    </location>
</feature>
<name>A0ABP8S1Y1_9PSEU</name>
<evidence type="ECO:0000313" key="3">
    <source>
        <dbReference type="EMBL" id="GAA4557457.1"/>
    </source>
</evidence>
<sequence length="331" mass="33252">MTSTLRSHGPLPEPRPVPHQDARASGLRAAPAPRSPDDWVTGRWRRPAGTPAPWTRGAAPVEPTPAVPPVSRASWPAFLGELGALVGTALVAWAAVRGLDGVLPAPRPAAVLALAGGTVAATATAVAGRASGSRRAVRIAAAIAGYTLVGPLGTALDLHEGGLWPGVEVVGLLGVVALLVVAVRRRSAARRPVVVAAGAALACAATLAGTVGELAPAFALPPGAAPAALLAAWAGTGAAGLLALVAGLRRDRPLLRRVGLAFAALAAAHAVAVSGVAATVPVALTLAATAALLAAAVPFLFSAVRGLWEQREAYRVEAELLRAALEHDRRF</sequence>
<feature type="transmembrane region" description="Helical" evidence="2">
    <location>
        <begin position="108"/>
        <end position="127"/>
    </location>
</feature>
<feature type="transmembrane region" description="Helical" evidence="2">
    <location>
        <begin position="139"/>
        <end position="156"/>
    </location>
</feature>
<feature type="transmembrane region" description="Helical" evidence="2">
    <location>
        <begin position="286"/>
        <end position="308"/>
    </location>
</feature>
<keyword evidence="2" id="KW-1133">Transmembrane helix</keyword>
<feature type="transmembrane region" description="Helical" evidence="2">
    <location>
        <begin position="258"/>
        <end position="280"/>
    </location>
</feature>
<accession>A0ABP8S1Y1</accession>
<keyword evidence="2" id="KW-0472">Membrane</keyword>
<feature type="transmembrane region" description="Helical" evidence="2">
    <location>
        <begin position="193"/>
        <end position="212"/>
    </location>
</feature>
<gene>
    <name evidence="3" type="ORF">GCM10023175_61770</name>
</gene>
<dbReference type="RefSeq" id="WP_345426331.1">
    <property type="nucleotide sequence ID" value="NZ_BAABGT010000101.1"/>
</dbReference>
<proteinExistence type="predicted"/>
<organism evidence="3 4">
    <name type="scientific">Pseudonocardia xishanensis</name>
    <dbReference type="NCBI Taxonomy" id="630995"/>
    <lineage>
        <taxon>Bacteria</taxon>
        <taxon>Bacillati</taxon>
        <taxon>Actinomycetota</taxon>
        <taxon>Actinomycetes</taxon>
        <taxon>Pseudonocardiales</taxon>
        <taxon>Pseudonocardiaceae</taxon>
        <taxon>Pseudonocardia</taxon>
    </lineage>
</organism>
<evidence type="ECO:0000256" key="2">
    <source>
        <dbReference type="SAM" id="Phobius"/>
    </source>
</evidence>